<feature type="region of interest" description="Disordered" evidence="1">
    <location>
        <begin position="61"/>
        <end position="92"/>
    </location>
</feature>
<organism evidence="2 3">
    <name type="scientific">Glonium stellatum</name>
    <dbReference type="NCBI Taxonomy" id="574774"/>
    <lineage>
        <taxon>Eukaryota</taxon>
        <taxon>Fungi</taxon>
        <taxon>Dikarya</taxon>
        <taxon>Ascomycota</taxon>
        <taxon>Pezizomycotina</taxon>
        <taxon>Dothideomycetes</taxon>
        <taxon>Pleosporomycetidae</taxon>
        <taxon>Gloniales</taxon>
        <taxon>Gloniaceae</taxon>
        <taxon>Glonium</taxon>
    </lineage>
</organism>
<evidence type="ECO:0000313" key="3">
    <source>
        <dbReference type="Proteomes" id="UP000250140"/>
    </source>
</evidence>
<keyword evidence="3" id="KW-1185">Reference proteome</keyword>
<dbReference type="AlphaFoldDB" id="A0A8E2JTP3"/>
<accession>A0A8E2JTP3</accession>
<evidence type="ECO:0000313" key="2">
    <source>
        <dbReference type="EMBL" id="OCL08957.1"/>
    </source>
</evidence>
<evidence type="ECO:0000256" key="1">
    <source>
        <dbReference type="SAM" id="MobiDB-lite"/>
    </source>
</evidence>
<dbReference type="EMBL" id="KV749548">
    <property type="protein sequence ID" value="OCL08957.1"/>
    <property type="molecule type" value="Genomic_DNA"/>
</dbReference>
<name>A0A8E2JTP3_9PEZI</name>
<dbReference type="Proteomes" id="UP000250140">
    <property type="component" value="Unassembled WGS sequence"/>
</dbReference>
<protein>
    <submittedName>
        <fullName evidence="2">Uncharacterized protein</fullName>
    </submittedName>
</protein>
<gene>
    <name evidence="2" type="ORF">AOQ84DRAFT_376274</name>
</gene>
<reference evidence="2 3" key="1">
    <citation type="journal article" date="2016" name="Nat. Commun.">
        <title>Ectomycorrhizal ecology is imprinted in the genome of the dominant symbiotic fungus Cenococcum geophilum.</title>
        <authorList>
            <consortium name="DOE Joint Genome Institute"/>
            <person name="Peter M."/>
            <person name="Kohler A."/>
            <person name="Ohm R.A."/>
            <person name="Kuo A."/>
            <person name="Krutzmann J."/>
            <person name="Morin E."/>
            <person name="Arend M."/>
            <person name="Barry K.W."/>
            <person name="Binder M."/>
            <person name="Choi C."/>
            <person name="Clum A."/>
            <person name="Copeland A."/>
            <person name="Grisel N."/>
            <person name="Haridas S."/>
            <person name="Kipfer T."/>
            <person name="LaButti K."/>
            <person name="Lindquist E."/>
            <person name="Lipzen A."/>
            <person name="Maire R."/>
            <person name="Meier B."/>
            <person name="Mihaltcheva S."/>
            <person name="Molinier V."/>
            <person name="Murat C."/>
            <person name="Poggeler S."/>
            <person name="Quandt C.A."/>
            <person name="Sperisen C."/>
            <person name="Tritt A."/>
            <person name="Tisserant E."/>
            <person name="Crous P.W."/>
            <person name="Henrissat B."/>
            <person name="Nehls U."/>
            <person name="Egli S."/>
            <person name="Spatafora J.W."/>
            <person name="Grigoriev I.V."/>
            <person name="Martin F.M."/>
        </authorList>
    </citation>
    <scope>NUCLEOTIDE SEQUENCE [LARGE SCALE GENOMIC DNA]</scope>
    <source>
        <strain evidence="2 3">CBS 207.34</strain>
    </source>
</reference>
<sequence length="122" mass="13465">MPFRPFCLLQQRRHALKLGCLPPLYYSHLDPFFGLDVLIGTFLGVVLGGKSPLVFDRDQPYGSVGRQMQNKNSDSKGSTFAARSPSGDTVRTIDPENIATIHGRPLVIEGQARSRDVERGPI</sequence>
<feature type="compositionally biased region" description="Polar residues" evidence="1">
    <location>
        <begin position="66"/>
        <end position="78"/>
    </location>
</feature>
<proteinExistence type="predicted"/>